<evidence type="ECO:0000313" key="7">
    <source>
        <dbReference type="EMBL" id="KAF7639753.1"/>
    </source>
</evidence>
<accession>A0A8T0A489</accession>
<keyword evidence="4 5" id="KW-0539">Nucleus</keyword>
<dbReference type="InterPro" id="IPR013901">
    <property type="entry name" value="Anthrone_oxy"/>
</dbReference>
<reference evidence="7" key="1">
    <citation type="journal article" date="2020" name="Ecol. Evol.">
        <title>Genome structure and content of the rice root-knot nematode (Meloidogyne graminicola).</title>
        <authorList>
            <person name="Phan N.T."/>
            <person name="Danchin E.G.J."/>
            <person name="Klopp C."/>
            <person name="Perfus-Barbeoch L."/>
            <person name="Kozlowski D.K."/>
            <person name="Koutsovoulos G.D."/>
            <person name="Lopez-Roques C."/>
            <person name="Bouchez O."/>
            <person name="Zahm M."/>
            <person name="Besnard G."/>
            <person name="Bellafiore S."/>
        </authorList>
    </citation>
    <scope>NUCLEOTIDE SEQUENCE</scope>
    <source>
        <strain evidence="7">VN-18</strain>
    </source>
</reference>
<sequence length="991" mass="112592">MIFFFILHLSIRKSFKMSYYSSPIYTPQCRCIVSGKFALLAGSTAFASMAFYINVVEHPAMITLDDKNALKHWKAMYSRAAKIQSSLALITSIVGTGIAYRTGEKIWLIGAGLMFLNWPYTLIFIMPINNKLNATSNESANPETHSLIRQWNSRHAVRTVLGFAAVGKIYYIRKKNKKMSSFEEIQQRANKLNADLHFGDPNELRISSNDNVYTTPAFIETSLDDIFRRSEEIWNKKQSIKPVIGMNASLRTIKDQNQLNSTRFSIQQEKEMEAKKKQQIIYDDISSDQPQNSEVDKLVQRAFERARIATERSFLNQQVLERTTGKLSSTSDLFSPKKGRQIDKEINLEGGKSVFTIKGKSPGNLPNAPLAHEQELFAKTLDKALDRDSNSQLRPIINGVLEKLNSREANYIWSKVFAILPETRILKVNQSVRELRSEKKWLEALIDNGTKYLQDEYKSYMETTVQGNLSTASRGGIPGTHSLIEAFLNVKKPSTNIKYEDGRYGLHPKWVVLFYCLRIGDLLAVSKVADELVNNAQCSSLVSLLSNLHKLNSIDEDRRIKIRAEWKQNSQTCSDDYKSAVYGLFLGFDCPSVNTTIEDWLWARLISCKWATESTRALRQLQTTICAQHGERYFVVEGGSYLLYFAVLFLTGQIERAIFTLHKSVEFSVHAVHIGLLAQQIGVLMCTDIVQDVHEPSICQINLARLVLLYVKEFELINAMYALNYCFFLREFKLENLIDGNVTNFSRSVFDACVSRLVFLNKDKLDEILGKFDEHDQHKLGLIDKFSGSLNVKDVIGRVAFDISIEGDPLCACRLYALSDRSDDAIQLASIQLSKLISNPSTEQTQKSVEIAKWLIRLYGNDAKRETFLYQTLCRLLELYTFFKAAEEGKNHEAIELLQKMKFIPTDPEDVPAAVDQFHMVADEIRPLLPDICSQLMRSIVSAHESAPIGSPETLLLKQFAKALILYTAQIPFRFPVSTNSLLLQLRSRIV</sequence>
<evidence type="ECO:0000256" key="3">
    <source>
        <dbReference type="ARBA" id="ARBA00023132"/>
    </source>
</evidence>
<gene>
    <name evidence="7" type="ORF">Mgra_00000675</name>
</gene>
<keyword evidence="6" id="KW-1133">Transmembrane helix</keyword>
<dbReference type="PANTHER" id="PTHR11225">
    <property type="entry name" value="NUCLEAR PORE COMPLEX PROTEIN NUP93 NUCLEOPORIN NUP93 DEAD EYE PROTEIN"/>
    <property type="match status" value="1"/>
</dbReference>
<evidence type="ECO:0000256" key="4">
    <source>
        <dbReference type="ARBA" id="ARBA00023242"/>
    </source>
</evidence>
<dbReference type="GO" id="GO:0016973">
    <property type="term" value="P:poly(A)+ mRNA export from nucleus"/>
    <property type="evidence" value="ECO:0007669"/>
    <property type="project" value="TreeGrafter"/>
</dbReference>
<keyword evidence="3 5" id="KW-0906">Nuclear pore complex</keyword>
<dbReference type="GO" id="GO:0006606">
    <property type="term" value="P:protein import into nucleus"/>
    <property type="evidence" value="ECO:0007669"/>
    <property type="project" value="TreeGrafter"/>
</dbReference>
<keyword evidence="5" id="KW-0811">Translocation</keyword>
<keyword evidence="5" id="KW-0509">mRNA transport</keyword>
<dbReference type="GO" id="GO:0017056">
    <property type="term" value="F:structural constituent of nuclear pore"/>
    <property type="evidence" value="ECO:0007669"/>
    <property type="project" value="InterPro"/>
</dbReference>
<keyword evidence="8" id="KW-1185">Reference proteome</keyword>
<dbReference type="AlphaFoldDB" id="A0A8T0A489"/>
<dbReference type="EMBL" id="JABEBT010000003">
    <property type="protein sequence ID" value="KAF7639753.1"/>
    <property type="molecule type" value="Genomic_DNA"/>
</dbReference>
<dbReference type="Pfam" id="PF04097">
    <property type="entry name" value="Nic96"/>
    <property type="match status" value="1"/>
</dbReference>
<comment type="similarity">
    <text evidence="2 5">Belongs to the nucleoporin interacting component (NIC) family.</text>
</comment>
<comment type="caution">
    <text evidence="7">The sequence shown here is derived from an EMBL/GenBank/DDBJ whole genome shotgun (WGS) entry which is preliminary data.</text>
</comment>
<proteinExistence type="inferred from homology"/>
<feature type="transmembrane region" description="Helical" evidence="6">
    <location>
        <begin position="106"/>
        <end position="126"/>
    </location>
</feature>
<evidence type="ECO:0000256" key="5">
    <source>
        <dbReference type="RuleBase" id="RU364035"/>
    </source>
</evidence>
<name>A0A8T0A489_9BILA</name>
<keyword evidence="5" id="KW-0813">Transport</keyword>
<protein>
    <recommendedName>
        <fullName evidence="5">Nuclear pore protein</fullName>
    </recommendedName>
</protein>
<keyword evidence="6" id="KW-0812">Transmembrane</keyword>
<evidence type="ECO:0000256" key="1">
    <source>
        <dbReference type="ARBA" id="ARBA00004567"/>
    </source>
</evidence>
<evidence type="ECO:0000313" key="8">
    <source>
        <dbReference type="Proteomes" id="UP000605970"/>
    </source>
</evidence>
<evidence type="ECO:0000256" key="6">
    <source>
        <dbReference type="SAM" id="Phobius"/>
    </source>
</evidence>
<dbReference type="InterPro" id="IPR007231">
    <property type="entry name" value="Nucleoporin_int_Nup93/Nic96"/>
</dbReference>
<dbReference type="Proteomes" id="UP000605970">
    <property type="component" value="Unassembled WGS sequence"/>
</dbReference>
<keyword evidence="5" id="KW-0653">Protein transport</keyword>
<keyword evidence="5 6" id="KW-0472">Membrane</keyword>
<dbReference type="Pfam" id="PF08592">
    <property type="entry name" value="Anthrone_oxy"/>
    <property type="match status" value="1"/>
</dbReference>
<dbReference type="OrthoDB" id="1918363at2759"/>
<dbReference type="GO" id="GO:0005643">
    <property type="term" value="C:nuclear pore"/>
    <property type="evidence" value="ECO:0007669"/>
    <property type="project" value="UniProtKB-SubCell"/>
</dbReference>
<evidence type="ECO:0000256" key="2">
    <source>
        <dbReference type="ARBA" id="ARBA00010186"/>
    </source>
</evidence>
<comment type="subcellular location">
    <subcellularLocation>
        <location evidence="1 5">Nucleus</location>
        <location evidence="1 5">Nuclear pore complex</location>
    </subcellularLocation>
</comment>
<organism evidence="7 8">
    <name type="scientific">Meloidogyne graminicola</name>
    <dbReference type="NCBI Taxonomy" id="189291"/>
    <lineage>
        <taxon>Eukaryota</taxon>
        <taxon>Metazoa</taxon>
        <taxon>Ecdysozoa</taxon>
        <taxon>Nematoda</taxon>
        <taxon>Chromadorea</taxon>
        <taxon>Rhabditida</taxon>
        <taxon>Tylenchina</taxon>
        <taxon>Tylenchomorpha</taxon>
        <taxon>Tylenchoidea</taxon>
        <taxon>Meloidogynidae</taxon>
        <taxon>Meloidogyninae</taxon>
        <taxon>Meloidogyne</taxon>
    </lineage>
</organism>
<dbReference type="PANTHER" id="PTHR11225:SF4">
    <property type="entry name" value="NUCLEAR PORE COMPLEX PROTEIN NUP93"/>
    <property type="match status" value="1"/>
</dbReference>